<protein>
    <submittedName>
        <fullName evidence="9">WRKY transcription factor 71-like</fullName>
    </submittedName>
</protein>
<feature type="compositionally biased region" description="Basic residues" evidence="6">
    <location>
        <begin position="180"/>
        <end position="195"/>
    </location>
</feature>
<dbReference type="SUPFAM" id="SSF118290">
    <property type="entry name" value="WRKY DNA-binding domain"/>
    <property type="match status" value="1"/>
</dbReference>
<dbReference type="RefSeq" id="XP_012573326.1">
    <property type="nucleotide sequence ID" value="XM_012717872.2"/>
</dbReference>
<evidence type="ECO:0000256" key="1">
    <source>
        <dbReference type="ARBA" id="ARBA00004123"/>
    </source>
</evidence>
<dbReference type="PaxDb" id="3827-XP_004508134.1"/>
<dbReference type="GeneID" id="101498880"/>
<keyword evidence="5" id="KW-0539">Nucleus</keyword>
<evidence type="ECO:0000256" key="4">
    <source>
        <dbReference type="ARBA" id="ARBA00023163"/>
    </source>
</evidence>
<evidence type="ECO:0000256" key="2">
    <source>
        <dbReference type="ARBA" id="ARBA00023015"/>
    </source>
</evidence>
<keyword evidence="4" id="KW-0804">Transcription</keyword>
<dbReference type="FunFam" id="2.20.25.80:FF:000003">
    <property type="entry name" value="WRKY transcription factor 57"/>
    <property type="match status" value="1"/>
</dbReference>
<dbReference type="PANTHER" id="PTHR31221">
    <property type="entry name" value="WRKY TRANSCRIPTION FACTOR PROTEIN 1-RELATED"/>
    <property type="match status" value="1"/>
</dbReference>
<keyword evidence="3" id="KW-0238">DNA-binding</keyword>
<reference evidence="8" key="1">
    <citation type="journal article" date="2013" name="Nat. Biotechnol.">
        <title>Draft genome sequence of chickpea (Cicer arietinum) provides a resource for trait improvement.</title>
        <authorList>
            <person name="Varshney R.K."/>
            <person name="Song C."/>
            <person name="Saxena R.K."/>
            <person name="Azam S."/>
            <person name="Yu S."/>
            <person name="Sharpe A.G."/>
            <person name="Cannon S."/>
            <person name="Baek J."/>
            <person name="Rosen B.D."/>
            <person name="Tar'an B."/>
            <person name="Millan T."/>
            <person name="Zhang X."/>
            <person name="Ramsay L.D."/>
            <person name="Iwata A."/>
            <person name="Wang Y."/>
            <person name="Nelson W."/>
            <person name="Farmer A.D."/>
            <person name="Gaur P.M."/>
            <person name="Soderlund C."/>
            <person name="Penmetsa R.V."/>
            <person name="Xu C."/>
            <person name="Bharti A.K."/>
            <person name="He W."/>
            <person name="Winter P."/>
            <person name="Zhao S."/>
            <person name="Hane J.K."/>
            <person name="Carrasquilla-Garcia N."/>
            <person name="Condie J.A."/>
            <person name="Upadhyaya H.D."/>
            <person name="Luo M.C."/>
            <person name="Thudi M."/>
            <person name="Gowda C.L."/>
            <person name="Singh N.P."/>
            <person name="Lichtenzveig J."/>
            <person name="Gali K.K."/>
            <person name="Rubio J."/>
            <person name="Nadarajan N."/>
            <person name="Dolezel J."/>
            <person name="Bansal K.C."/>
            <person name="Xu X."/>
            <person name="Edwards D."/>
            <person name="Zhang G."/>
            <person name="Kahl G."/>
            <person name="Gil J."/>
            <person name="Singh K.B."/>
            <person name="Datta S.K."/>
            <person name="Jackson S.A."/>
            <person name="Wang J."/>
            <person name="Cook D.R."/>
        </authorList>
    </citation>
    <scope>NUCLEOTIDE SEQUENCE [LARGE SCALE GENOMIC DNA]</scope>
    <source>
        <strain evidence="8">cv. CDC Frontier</strain>
    </source>
</reference>
<dbReference type="PANTHER" id="PTHR31221:SF350">
    <property type="entry name" value="WRKY TRANSCRIPTION FACTOR 48-RELATED"/>
    <property type="match status" value="1"/>
</dbReference>
<dbReference type="OrthoDB" id="1432975at2759"/>
<gene>
    <name evidence="9" type="primary">LOC101498880</name>
</gene>
<dbReference type="Proteomes" id="UP000087171">
    <property type="component" value="Chromosome Ca7"/>
</dbReference>
<dbReference type="PROSITE" id="PS50811">
    <property type="entry name" value="WRKY"/>
    <property type="match status" value="1"/>
</dbReference>
<comment type="subcellular location">
    <subcellularLocation>
        <location evidence="1">Nucleus</location>
    </subcellularLocation>
</comment>
<dbReference type="eggNOG" id="ENOG502QU0Y">
    <property type="taxonomic scope" value="Eukaryota"/>
</dbReference>
<feature type="region of interest" description="Disordered" evidence="6">
    <location>
        <begin position="180"/>
        <end position="202"/>
    </location>
</feature>
<sequence length="400" mass="44199">MGNSSTLTDDEIQKKQNKGNCIINFPFSPALPSCSIFDIIPPQSDDHQKSSSSSFAGYIDLLSTNDFTVTSSSTLLDWFPNTVFDADDTSPPPAQINQLPLPSPAVSDVFNTNPATPISVSSSISSSSNEVCVANKPIVPVAGNEHELELLEEEAKDKDEDRAITHVENQNQDRTIQTKKLVKGRKKKKKSRKERATRVSFKTKSDVDHLDDGYRWRKYGQKPVKNSPYPRSYYRCTTAGCGVKKRLERSAMEPSFVLTSYEGQHTHFSPILTRAAELGFVTNASSFHDKNYQHRNTLATQSQPQHFQHFHHQPDSSSSLFNNSYNIAPPFNVVNSAHNFINQENCAGSSSHSSCLRINLRDLVSDDGLLQDMIAPKEIAGAGAADGEGRIDGDVTFMLG</sequence>
<evidence type="ECO:0000313" key="8">
    <source>
        <dbReference type="Proteomes" id="UP000087171"/>
    </source>
</evidence>
<organism evidence="8 9">
    <name type="scientific">Cicer arietinum</name>
    <name type="common">Chickpea</name>
    <name type="synonym">Garbanzo</name>
    <dbReference type="NCBI Taxonomy" id="3827"/>
    <lineage>
        <taxon>Eukaryota</taxon>
        <taxon>Viridiplantae</taxon>
        <taxon>Streptophyta</taxon>
        <taxon>Embryophyta</taxon>
        <taxon>Tracheophyta</taxon>
        <taxon>Spermatophyta</taxon>
        <taxon>Magnoliopsida</taxon>
        <taxon>eudicotyledons</taxon>
        <taxon>Gunneridae</taxon>
        <taxon>Pentapetalae</taxon>
        <taxon>rosids</taxon>
        <taxon>fabids</taxon>
        <taxon>Fabales</taxon>
        <taxon>Fabaceae</taxon>
        <taxon>Papilionoideae</taxon>
        <taxon>50 kb inversion clade</taxon>
        <taxon>NPAAA clade</taxon>
        <taxon>Hologalegina</taxon>
        <taxon>IRL clade</taxon>
        <taxon>Cicereae</taxon>
        <taxon>Cicer</taxon>
    </lineage>
</organism>
<dbReference type="InterPro" id="IPR003657">
    <property type="entry name" value="WRKY_dom"/>
</dbReference>
<dbReference type="STRING" id="3827.A0A1S3EEE6"/>
<dbReference type="SMART" id="SM00774">
    <property type="entry name" value="WRKY"/>
    <property type="match status" value="1"/>
</dbReference>
<dbReference type="GO" id="GO:0043565">
    <property type="term" value="F:sequence-specific DNA binding"/>
    <property type="evidence" value="ECO:0007669"/>
    <property type="project" value="InterPro"/>
</dbReference>
<reference evidence="9" key="2">
    <citation type="submission" date="2025-08" db="UniProtKB">
        <authorList>
            <consortium name="RefSeq"/>
        </authorList>
    </citation>
    <scope>IDENTIFICATION</scope>
    <source>
        <tissue evidence="9">Etiolated seedlings</tissue>
    </source>
</reference>
<evidence type="ECO:0000313" key="9">
    <source>
        <dbReference type="RefSeq" id="XP_012573326.1"/>
    </source>
</evidence>
<dbReference type="AlphaFoldDB" id="A0A1S3EEE6"/>
<dbReference type="KEGG" id="cam:101498880"/>
<name>A0A1S3EEE6_CICAR</name>
<evidence type="ECO:0000256" key="5">
    <source>
        <dbReference type="ARBA" id="ARBA00023242"/>
    </source>
</evidence>
<keyword evidence="8" id="KW-1185">Reference proteome</keyword>
<dbReference type="Gene3D" id="2.20.25.80">
    <property type="entry name" value="WRKY domain"/>
    <property type="match status" value="1"/>
</dbReference>
<dbReference type="Pfam" id="PF03106">
    <property type="entry name" value="WRKY"/>
    <property type="match status" value="1"/>
</dbReference>
<dbReference type="InterPro" id="IPR044810">
    <property type="entry name" value="WRKY_plant"/>
</dbReference>
<feature type="domain" description="WRKY" evidence="7">
    <location>
        <begin position="205"/>
        <end position="270"/>
    </location>
</feature>
<evidence type="ECO:0000256" key="3">
    <source>
        <dbReference type="ARBA" id="ARBA00023125"/>
    </source>
</evidence>
<evidence type="ECO:0000256" key="6">
    <source>
        <dbReference type="SAM" id="MobiDB-lite"/>
    </source>
</evidence>
<accession>A0A1S3EEE6</accession>
<evidence type="ECO:0000259" key="7">
    <source>
        <dbReference type="PROSITE" id="PS50811"/>
    </source>
</evidence>
<keyword evidence="2" id="KW-0805">Transcription regulation</keyword>
<dbReference type="GO" id="GO:0005634">
    <property type="term" value="C:nucleus"/>
    <property type="evidence" value="ECO:0007669"/>
    <property type="project" value="UniProtKB-SubCell"/>
</dbReference>
<dbReference type="GO" id="GO:0003700">
    <property type="term" value="F:DNA-binding transcription factor activity"/>
    <property type="evidence" value="ECO:0007669"/>
    <property type="project" value="InterPro"/>
</dbReference>
<dbReference type="InterPro" id="IPR036576">
    <property type="entry name" value="WRKY_dom_sf"/>
</dbReference>
<proteinExistence type="predicted"/>